<sequence>MSDRGIVERALGSLGKGFDITSDFRLKYCKGEERLVLLNEKETRELNVPGFGGVKGVSDDIKCDKGDRIRYQSDILDFNHMSEFFNQKCSVQGKIPSGLFNSMFGFESGSWAIDAAKTKCLGVVGYYISLFVARIDRYPLLLSDEVRNAVPSTWDPSALARFIEKYGTHIVVGLNIGGMDVVLVRQENSSNLEPSHLKNHLGDLGDQMFTGSCTFSPHQRKTRDPKYKAPEAFNVFDPQPVILNSFSAVSAKDVDKPPIGDLQYFLDFQGHKIWAPIHSDLPLGPGPTKNEALRTPTLQFNIMGPKLYVNTTQVTTGKRPVTGMRLYLEGKKCNRLAIHLQHLSNTPISLQNRIDDTVAWRRSEELSDERYFEPIQRKKFSHICTTPVKYDPRWSNRKDIAYIVTGAQLHIKKHDSKSVLHLRLSYSKVSSFSIVQSSWARSSSGDSQKSGFFSAISTSISGSAEKEKSPAVVVVDSSVYPTGPPVPVATQKLLKFVDTSQMCRGPLDCPGHWVVTGARLDLEKGKICLHVKFALLHMCS</sequence>
<dbReference type="PROSITE" id="PS51412">
    <property type="entry name" value="MACPF_2"/>
    <property type="match status" value="1"/>
</dbReference>
<feature type="domain" description="MACPF" evidence="1">
    <location>
        <begin position="1"/>
        <end position="332"/>
    </location>
</feature>
<dbReference type="AlphaFoldDB" id="A0AAV6KNE4"/>
<evidence type="ECO:0000313" key="2">
    <source>
        <dbReference type="EMBL" id="KAG5554128.1"/>
    </source>
</evidence>
<protein>
    <recommendedName>
        <fullName evidence="1">MACPF domain-containing protein</fullName>
    </recommendedName>
</protein>
<dbReference type="GO" id="GO:0009626">
    <property type="term" value="P:plant-type hypersensitive response"/>
    <property type="evidence" value="ECO:0007669"/>
    <property type="project" value="TreeGrafter"/>
</dbReference>
<reference evidence="2" key="1">
    <citation type="submission" date="2020-08" db="EMBL/GenBank/DDBJ databases">
        <title>Plant Genome Project.</title>
        <authorList>
            <person name="Zhang R.-G."/>
        </authorList>
    </citation>
    <scope>NUCLEOTIDE SEQUENCE</scope>
    <source>
        <strain evidence="2">WSP0</strain>
        <tissue evidence="2">Leaf</tissue>
    </source>
</reference>
<proteinExistence type="predicted"/>
<dbReference type="GO" id="GO:0005886">
    <property type="term" value="C:plasma membrane"/>
    <property type="evidence" value="ECO:0007669"/>
    <property type="project" value="TreeGrafter"/>
</dbReference>
<dbReference type="PANTHER" id="PTHR33199:SF4">
    <property type="entry name" value="OS02G0736300 PROTEIN"/>
    <property type="match status" value="1"/>
</dbReference>
<comment type="caution">
    <text evidence="2">The sequence shown here is derived from an EMBL/GenBank/DDBJ whole genome shotgun (WGS) entry which is preliminary data.</text>
</comment>
<evidence type="ECO:0000259" key="1">
    <source>
        <dbReference type="PROSITE" id="PS51412"/>
    </source>
</evidence>
<name>A0AAV6KNE4_9ERIC</name>
<dbReference type="InterPro" id="IPR044663">
    <property type="entry name" value="CAD1/NSL1-like"/>
</dbReference>
<gene>
    <name evidence="2" type="ORF">RHGRI_011863</name>
</gene>
<dbReference type="Pfam" id="PF01823">
    <property type="entry name" value="MACPF"/>
    <property type="match status" value="1"/>
</dbReference>
<keyword evidence="3" id="KW-1185">Reference proteome</keyword>
<dbReference type="EMBL" id="JACTNZ010000004">
    <property type="protein sequence ID" value="KAG5554128.1"/>
    <property type="molecule type" value="Genomic_DNA"/>
</dbReference>
<dbReference type="PANTHER" id="PTHR33199">
    <property type="entry name" value="MACPF DOMAIN-CONTAINING PROTEIN CAD1"/>
    <property type="match status" value="1"/>
</dbReference>
<dbReference type="Proteomes" id="UP000823749">
    <property type="component" value="Chromosome 4"/>
</dbReference>
<evidence type="ECO:0000313" key="3">
    <source>
        <dbReference type="Proteomes" id="UP000823749"/>
    </source>
</evidence>
<organism evidence="2 3">
    <name type="scientific">Rhododendron griersonianum</name>
    <dbReference type="NCBI Taxonomy" id="479676"/>
    <lineage>
        <taxon>Eukaryota</taxon>
        <taxon>Viridiplantae</taxon>
        <taxon>Streptophyta</taxon>
        <taxon>Embryophyta</taxon>
        <taxon>Tracheophyta</taxon>
        <taxon>Spermatophyta</taxon>
        <taxon>Magnoliopsida</taxon>
        <taxon>eudicotyledons</taxon>
        <taxon>Gunneridae</taxon>
        <taxon>Pentapetalae</taxon>
        <taxon>asterids</taxon>
        <taxon>Ericales</taxon>
        <taxon>Ericaceae</taxon>
        <taxon>Ericoideae</taxon>
        <taxon>Rhodoreae</taxon>
        <taxon>Rhododendron</taxon>
    </lineage>
</organism>
<dbReference type="GO" id="GO:2000031">
    <property type="term" value="P:regulation of salicylic acid mediated signaling pathway"/>
    <property type="evidence" value="ECO:0007669"/>
    <property type="project" value="InterPro"/>
</dbReference>
<dbReference type="EMBL" id="JACTNZ010000004">
    <property type="protein sequence ID" value="KAG5554127.1"/>
    <property type="molecule type" value="Genomic_DNA"/>
</dbReference>
<accession>A0AAV6KNE4</accession>
<dbReference type="InterPro" id="IPR020864">
    <property type="entry name" value="MACPF"/>
</dbReference>